<feature type="domain" description="SnoaL-like" evidence="1">
    <location>
        <begin position="12"/>
        <end position="136"/>
    </location>
</feature>
<evidence type="ECO:0000313" key="3">
    <source>
        <dbReference type="Proteomes" id="UP000520156"/>
    </source>
</evidence>
<evidence type="ECO:0000313" key="2">
    <source>
        <dbReference type="EMBL" id="MBC2652941.1"/>
    </source>
</evidence>
<gene>
    <name evidence="2" type="ORF">H7F49_14685</name>
</gene>
<dbReference type="InterPro" id="IPR037401">
    <property type="entry name" value="SnoaL-like"/>
</dbReference>
<accession>A0A7X1KD49</accession>
<dbReference type="SUPFAM" id="SSF54427">
    <property type="entry name" value="NTF2-like"/>
    <property type="match status" value="1"/>
</dbReference>
<name>A0A7X1KD49_9SPHN</name>
<dbReference type="CDD" id="cd00531">
    <property type="entry name" value="NTF2_like"/>
    <property type="match status" value="1"/>
</dbReference>
<comment type="caution">
    <text evidence="2">The sequence shown here is derived from an EMBL/GenBank/DDBJ whole genome shotgun (WGS) entry which is preliminary data.</text>
</comment>
<evidence type="ECO:0000259" key="1">
    <source>
        <dbReference type="Pfam" id="PF13577"/>
    </source>
</evidence>
<sequence length="154" mass="16316">MDDPNNLAARLRALEDREAVRDLIASYGPLADSGDGEAAAALWTEDGTYEVLGFAKAVGRAEIAALIDGPVHRALMADGCAHMLGPITITISGDSAQARGHSLVLRHTGSGFEAHRVAANRWTLARTAAGWRVTHRINALLDGTEEARLLLAPN</sequence>
<dbReference type="Gene3D" id="3.10.450.50">
    <property type="match status" value="1"/>
</dbReference>
<proteinExistence type="predicted"/>
<dbReference type="RefSeq" id="WP_185684330.1">
    <property type="nucleotide sequence ID" value="NZ_JACLAU010000030.1"/>
</dbReference>
<dbReference type="InterPro" id="IPR032710">
    <property type="entry name" value="NTF2-like_dom_sf"/>
</dbReference>
<organism evidence="2 3">
    <name type="scientific">Novosphingobium aerophilum</name>
    <dbReference type="NCBI Taxonomy" id="2839843"/>
    <lineage>
        <taxon>Bacteria</taxon>
        <taxon>Pseudomonadati</taxon>
        <taxon>Pseudomonadota</taxon>
        <taxon>Alphaproteobacteria</taxon>
        <taxon>Sphingomonadales</taxon>
        <taxon>Sphingomonadaceae</taxon>
        <taxon>Novosphingobium</taxon>
    </lineage>
</organism>
<dbReference type="AlphaFoldDB" id="A0A7X1KD49"/>
<dbReference type="Proteomes" id="UP000520156">
    <property type="component" value="Unassembled WGS sequence"/>
</dbReference>
<dbReference type="EMBL" id="JACLAU010000030">
    <property type="protein sequence ID" value="MBC2652941.1"/>
    <property type="molecule type" value="Genomic_DNA"/>
</dbReference>
<keyword evidence="3" id="KW-1185">Reference proteome</keyword>
<reference evidence="2 3" key="1">
    <citation type="submission" date="2020-08" db="EMBL/GenBank/DDBJ databases">
        <title>The genome sequence of Novosphingobium flavum 4Y4.</title>
        <authorList>
            <person name="Liu Y."/>
        </authorList>
    </citation>
    <scope>NUCLEOTIDE SEQUENCE [LARGE SCALE GENOMIC DNA]</scope>
    <source>
        <strain evidence="2 3">4Y4</strain>
    </source>
</reference>
<dbReference type="Pfam" id="PF13577">
    <property type="entry name" value="SnoaL_4"/>
    <property type="match status" value="1"/>
</dbReference>
<protein>
    <submittedName>
        <fullName evidence="2">Nuclear transport factor 2 family protein</fullName>
    </submittedName>
</protein>